<dbReference type="RefSeq" id="WP_111230690.1">
    <property type="nucleotide sequence ID" value="NZ_NBIU01000061.1"/>
</dbReference>
<evidence type="ECO:0000313" key="1">
    <source>
        <dbReference type="EMBL" id="PZT47215.1"/>
    </source>
</evidence>
<dbReference type="Proteomes" id="UP000249746">
    <property type="component" value="Unassembled WGS sequence"/>
</dbReference>
<proteinExistence type="predicted"/>
<dbReference type="OrthoDB" id="5353659at2"/>
<organism evidence="1 2">
    <name type="scientific">Helicobacter valdiviensis</name>
    <dbReference type="NCBI Taxonomy" id="1458358"/>
    <lineage>
        <taxon>Bacteria</taxon>
        <taxon>Pseudomonadati</taxon>
        <taxon>Campylobacterota</taxon>
        <taxon>Epsilonproteobacteria</taxon>
        <taxon>Campylobacterales</taxon>
        <taxon>Helicobacteraceae</taxon>
        <taxon>Helicobacter</taxon>
    </lineage>
</organism>
<name>A0A2W6MRN1_9HELI</name>
<accession>A0A2W6MRN1</accession>
<gene>
    <name evidence="1" type="ORF">B6S12_10255</name>
</gene>
<dbReference type="EMBL" id="NBIU01000061">
    <property type="protein sequence ID" value="PZT47215.1"/>
    <property type="molecule type" value="Genomic_DNA"/>
</dbReference>
<evidence type="ECO:0000313" key="2">
    <source>
        <dbReference type="Proteomes" id="UP000249746"/>
    </source>
</evidence>
<reference evidence="1 2" key="1">
    <citation type="submission" date="2017-03" db="EMBL/GenBank/DDBJ databases">
        <title>Genomic and clinical evidence uncovers the enterohepatic species Helicobacter valdiviensis as a potential human intestinal pathogen.</title>
        <authorList>
            <person name="Fresia P."/>
            <person name="Jara R."/>
            <person name="Sierra R."/>
            <person name="Ferres I."/>
            <person name="Greif G."/>
            <person name="Iraola G."/>
            <person name="Collado L."/>
        </authorList>
    </citation>
    <scope>NUCLEOTIDE SEQUENCE [LARGE SCALE GENOMIC DNA]</scope>
    <source>
        <strain evidence="1 2">WBE14</strain>
    </source>
</reference>
<protein>
    <submittedName>
        <fullName evidence="1">Uncharacterized protein</fullName>
    </submittedName>
</protein>
<dbReference type="AlphaFoldDB" id="A0A2W6MRN1"/>
<sequence length="463" mass="54726">MRFIEPDLEKHKYFLQTRKEPFAIYLAINTNIKSFNNICPSEENSWYFRSKEILENSLNNFYNPKFGIYLGKIIFDKKGNKLMPKYIPTKFENLEEELKKIKNPLWLANKNPNYIKPKPLKPMKPKTKESSSEDLSQLELAIQDVVVSRGDYRITTPNNLEYQCKIEKDTTILNQEQIISYVNAIHSKNVNMIKNYIDTINKDYGIKPFVFSDEIYDELGNLGILTKEQANKFKDKSYIKQEPILLTMLDYLAKQNKKDEDYLISFNDEYFYAYLVWSLKDFLLKLSLGIFQDETKLLFNPAAYMDDTKIHYRNLDQEVNKRYEKILFDIGFGKRGVYDVYFDDYYSYSFGNNGIFKFSIDDYFAYDEIGVKAYEYEYKIGQPPKVIGFDNSKSPFDSPNFVYSDGNYHGSKKLVPSALGKYYFELSYQEEVYIELLRPYYPSIKDLPKGWDNKMLEKANLKL</sequence>
<comment type="caution">
    <text evidence="1">The sequence shown here is derived from an EMBL/GenBank/DDBJ whole genome shotgun (WGS) entry which is preliminary data.</text>
</comment>
<keyword evidence="2" id="KW-1185">Reference proteome</keyword>